<sequence>MARVTTSEEWGRSVAGATMAEVRWRLASRCRCNAWPARRGLRGLQRRRVRSGSGVTNQRGSEMRRSTQIGEAAAETRLKAPATGPAWVLANEGREGARTPARRRPFVFFLFFFQKSNLHSFLPPKP</sequence>
<dbReference type="Gramene" id="KCW54190">
    <property type="protein sequence ID" value="KCW54190"/>
    <property type="gene ID" value="EUGRSUZ_I00179"/>
</dbReference>
<feature type="region of interest" description="Disordered" evidence="1">
    <location>
        <begin position="46"/>
        <end position="66"/>
    </location>
</feature>
<proteinExistence type="predicted"/>
<dbReference type="InParanoid" id="A0A059AL97"/>
<accession>A0A059AL97</accession>
<name>A0A059AL97_EUCGR</name>
<dbReference type="EMBL" id="KK198761">
    <property type="protein sequence ID" value="KCW54190.1"/>
    <property type="molecule type" value="Genomic_DNA"/>
</dbReference>
<dbReference type="AlphaFoldDB" id="A0A059AL97"/>
<evidence type="ECO:0000313" key="2">
    <source>
        <dbReference type="EMBL" id="KCW54190.1"/>
    </source>
</evidence>
<gene>
    <name evidence="2" type="ORF">EUGRSUZ_I00179</name>
</gene>
<reference evidence="2" key="1">
    <citation type="submission" date="2013-07" db="EMBL/GenBank/DDBJ databases">
        <title>The genome of Eucalyptus grandis.</title>
        <authorList>
            <person name="Schmutz J."/>
            <person name="Hayes R."/>
            <person name="Myburg A."/>
            <person name="Tuskan G."/>
            <person name="Grattapaglia D."/>
            <person name="Rokhsar D.S."/>
        </authorList>
    </citation>
    <scope>NUCLEOTIDE SEQUENCE</scope>
    <source>
        <tissue evidence="2">Leaf extractions</tissue>
    </source>
</reference>
<evidence type="ECO:0000256" key="1">
    <source>
        <dbReference type="SAM" id="MobiDB-lite"/>
    </source>
</evidence>
<protein>
    <submittedName>
        <fullName evidence="2">Uncharacterized protein</fullName>
    </submittedName>
</protein>
<organism evidence="2">
    <name type="scientific">Eucalyptus grandis</name>
    <name type="common">Flooded gum</name>
    <dbReference type="NCBI Taxonomy" id="71139"/>
    <lineage>
        <taxon>Eukaryota</taxon>
        <taxon>Viridiplantae</taxon>
        <taxon>Streptophyta</taxon>
        <taxon>Embryophyta</taxon>
        <taxon>Tracheophyta</taxon>
        <taxon>Spermatophyta</taxon>
        <taxon>Magnoliopsida</taxon>
        <taxon>eudicotyledons</taxon>
        <taxon>Gunneridae</taxon>
        <taxon>Pentapetalae</taxon>
        <taxon>rosids</taxon>
        <taxon>malvids</taxon>
        <taxon>Myrtales</taxon>
        <taxon>Myrtaceae</taxon>
        <taxon>Myrtoideae</taxon>
        <taxon>Eucalypteae</taxon>
        <taxon>Eucalyptus</taxon>
    </lineage>
</organism>